<feature type="compositionally biased region" description="Basic and acidic residues" evidence="9">
    <location>
        <begin position="513"/>
        <end position="527"/>
    </location>
</feature>
<evidence type="ECO:0000256" key="4">
    <source>
        <dbReference type="ARBA" id="ARBA00011657"/>
    </source>
</evidence>
<reference evidence="11" key="1">
    <citation type="submission" date="2016-03" db="EMBL/GenBank/DDBJ databases">
        <authorList>
            <person name="Devillers Hugo."/>
        </authorList>
    </citation>
    <scope>NUCLEOTIDE SEQUENCE [LARGE SCALE GENOMIC DNA]</scope>
</reference>
<comment type="subunit">
    <text evidence="4">Binds to the 5'UTR of the OLI1 mRNA.</text>
</comment>
<evidence type="ECO:0000256" key="3">
    <source>
        <dbReference type="ARBA" id="ARBA00009790"/>
    </source>
</evidence>
<sequence length="542" mass="62148">MLPNRRLTIHTVLKNWNSTLALTYSAASTDLRARSARTTNGSIPAESTDLSRSLQSALEQRSTVKQLVLRNQKYDVRAGENPVQLPSRLSASLQENEYVKVLMELTLRSKMDPELGKKLFTENILTRMELSTFIQGALSCKNLVENLAHTAPGSHATEIVFNLFALYAKVIEPGHLNALELHDLNLFVAFFIKNKQLRKAQTVLDFIVSSNNDQIPYDISTAIHYLQLRCGALPQTWVAKSQRGRALEIQDYSTRSKYKAFDKSFVPSFLEFLRDPTSKWSLKSTDALEATIVYSLGFMGQISALENYIRQRWGISLGKSHERAHTEDLIAPSSEILIAILTSFARNGQIGSALEFMDSFIETYEKLELDVQFWRSLFQHSIIIWGNGMDPKGHLSNGCWEVMREWHNKRGRIIKADHAVLNDRFTVLRATNNYRGAIGVIKQCLSQLRDEDLASKRAIGFVQKYFKLVLRNQAAAGCYHKSLQFIKMWAPNEQQASVLRSYFDIHRKRYEQRSQKRRDATQRKQKEFDDEEEDSMLLGRLW</sequence>
<dbReference type="AlphaFoldDB" id="A0A1G4KA01"/>
<comment type="similarity">
    <text evidence="3">Belongs to the AEP2 family.</text>
</comment>
<organism evidence="10 11">
    <name type="scientific">Lachancea meyersii CBS 8951</name>
    <dbReference type="NCBI Taxonomy" id="1266667"/>
    <lineage>
        <taxon>Eukaryota</taxon>
        <taxon>Fungi</taxon>
        <taxon>Dikarya</taxon>
        <taxon>Ascomycota</taxon>
        <taxon>Saccharomycotina</taxon>
        <taxon>Saccharomycetes</taxon>
        <taxon>Saccharomycetales</taxon>
        <taxon>Saccharomycetaceae</taxon>
        <taxon>Lachancea</taxon>
    </lineage>
</organism>
<dbReference type="Proteomes" id="UP000191144">
    <property type="component" value="Chromosome G"/>
</dbReference>
<name>A0A1G4KA01_9SACH</name>
<dbReference type="OrthoDB" id="4062665at2759"/>
<dbReference type="GO" id="GO:0006417">
    <property type="term" value="P:regulation of translation"/>
    <property type="evidence" value="ECO:0007669"/>
    <property type="project" value="UniProtKB-KW"/>
</dbReference>
<proteinExistence type="inferred from homology"/>
<keyword evidence="11" id="KW-1185">Reference proteome</keyword>
<evidence type="ECO:0000313" key="10">
    <source>
        <dbReference type="EMBL" id="SCV00979.1"/>
    </source>
</evidence>
<evidence type="ECO:0000256" key="7">
    <source>
        <dbReference type="ARBA" id="ARBA00022946"/>
    </source>
</evidence>
<protein>
    <recommendedName>
        <fullName evidence="5">ATPase expression protein 2, mitochondrial</fullName>
    </recommendedName>
</protein>
<comment type="function">
    <text evidence="1">Required for translation of the mitochondrial OLI1 transcript coding for the mitochondrial ATP synthase subunit 9.</text>
</comment>
<dbReference type="InterPro" id="IPR024319">
    <property type="entry name" value="ATPase_expression_mit"/>
</dbReference>
<evidence type="ECO:0000256" key="2">
    <source>
        <dbReference type="ARBA" id="ARBA00004173"/>
    </source>
</evidence>
<evidence type="ECO:0000256" key="5">
    <source>
        <dbReference type="ARBA" id="ARBA00019258"/>
    </source>
</evidence>
<comment type="subcellular location">
    <subcellularLocation>
        <location evidence="2">Mitochondrion</location>
    </subcellularLocation>
</comment>
<dbReference type="GO" id="GO:0005739">
    <property type="term" value="C:mitochondrion"/>
    <property type="evidence" value="ECO:0007669"/>
    <property type="project" value="UniProtKB-SubCell"/>
</dbReference>
<dbReference type="Pfam" id="PF12921">
    <property type="entry name" value="ATP13"/>
    <property type="match status" value="1"/>
</dbReference>
<dbReference type="EMBL" id="LT598484">
    <property type="protein sequence ID" value="SCV00979.1"/>
    <property type="molecule type" value="Genomic_DNA"/>
</dbReference>
<evidence type="ECO:0000256" key="9">
    <source>
        <dbReference type="SAM" id="MobiDB-lite"/>
    </source>
</evidence>
<feature type="region of interest" description="Disordered" evidence="9">
    <location>
        <begin position="513"/>
        <end position="542"/>
    </location>
</feature>
<evidence type="ECO:0000256" key="1">
    <source>
        <dbReference type="ARBA" id="ARBA00002412"/>
    </source>
</evidence>
<evidence type="ECO:0000256" key="6">
    <source>
        <dbReference type="ARBA" id="ARBA00022845"/>
    </source>
</evidence>
<keyword evidence="6" id="KW-0810">Translation regulation</keyword>
<keyword evidence="8" id="KW-0496">Mitochondrion</keyword>
<accession>A0A1G4KA01</accession>
<evidence type="ECO:0000256" key="8">
    <source>
        <dbReference type="ARBA" id="ARBA00023128"/>
    </source>
</evidence>
<keyword evidence="7" id="KW-0809">Transit peptide</keyword>
<gene>
    <name evidence="10" type="ORF">LAME_0G13234G</name>
</gene>
<evidence type="ECO:0000313" key="11">
    <source>
        <dbReference type="Proteomes" id="UP000191144"/>
    </source>
</evidence>